<dbReference type="AlphaFoldDB" id="A0A834W302"/>
<gene>
    <name evidence="2" type="ORF">G2W53_041540</name>
</gene>
<keyword evidence="3" id="KW-1185">Reference proteome</keyword>
<evidence type="ECO:0000313" key="2">
    <source>
        <dbReference type="EMBL" id="KAF7802429.1"/>
    </source>
</evidence>
<sequence>MEPPQDASGETITEAPQCGESGHNAKGCKGSPVNYAETTSTDIPNVMEPPQAT</sequence>
<comment type="caution">
    <text evidence="2">The sequence shown here is derived from an EMBL/GenBank/DDBJ whole genome shotgun (WGS) entry which is preliminary data.</text>
</comment>
<evidence type="ECO:0000256" key="1">
    <source>
        <dbReference type="SAM" id="MobiDB-lite"/>
    </source>
</evidence>
<protein>
    <submittedName>
        <fullName evidence="2">Uncharacterized protein</fullName>
    </submittedName>
</protein>
<feature type="region of interest" description="Disordered" evidence="1">
    <location>
        <begin position="1"/>
        <end position="53"/>
    </location>
</feature>
<proteinExistence type="predicted"/>
<organism evidence="2 3">
    <name type="scientific">Senna tora</name>
    <dbReference type="NCBI Taxonomy" id="362788"/>
    <lineage>
        <taxon>Eukaryota</taxon>
        <taxon>Viridiplantae</taxon>
        <taxon>Streptophyta</taxon>
        <taxon>Embryophyta</taxon>
        <taxon>Tracheophyta</taxon>
        <taxon>Spermatophyta</taxon>
        <taxon>Magnoliopsida</taxon>
        <taxon>eudicotyledons</taxon>
        <taxon>Gunneridae</taxon>
        <taxon>Pentapetalae</taxon>
        <taxon>rosids</taxon>
        <taxon>fabids</taxon>
        <taxon>Fabales</taxon>
        <taxon>Fabaceae</taxon>
        <taxon>Caesalpinioideae</taxon>
        <taxon>Cassia clade</taxon>
        <taxon>Senna</taxon>
    </lineage>
</organism>
<dbReference type="Proteomes" id="UP000634136">
    <property type="component" value="Unassembled WGS sequence"/>
</dbReference>
<name>A0A834W302_9FABA</name>
<accession>A0A834W302</accession>
<evidence type="ECO:0000313" key="3">
    <source>
        <dbReference type="Proteomes" id="UP000634136"/>
    </source>
</evidence>
<dbReference type="EMBL" id="JAAIUW010000013">
    <property type="protein sequence ID" value="KAF7802429.1"/>
    <property type="molecule type" value="Genomic_DNA"/>
</dbReference>
<reference evidence="2" key="1">
    <citation type="submission" date="2020-09" db="EMBL/GenBank/DDBJ databases">
        <title>Genome-Enabled Discovery of Anthraquinone Biosynthesis in Senna tora.</title>
        <authorList>
            <person name="Kang S.-H."/>
            <person name="Pandey R.P."/>
            <person name="Lee C.-M."/>
            <person name="Sim J.-S."/>
            <person name="Jeong J.-T."/>
            <person name="Choi B.-S."/>
            <person name="Jung M."/>
            <person name="Ginzburg D."/>
            <person name="Zhao K."/>
            <person name="Won S.Y."/>
            <person name="Oh T.-J."/>
            <person name="Yu Y."/>
            <person name="Kim N.-H."/>
            <person name="Lee O.R."/>
            <person name="Lee T.-H."/>
            <person name="Bashyal P."/>
            <person name="Kim T.-S."/>
            <person name="Lee W.-H."/>
            <person name="Kawkins C."/>
            <person name="Kim C.-K."/>
            <person name="Kim J.S."/>
            <person name="Ahn B.O."/>
            <person name="Rhee S.Y."/>
            <person name="Sohng J.K."/>
        </authorList>
    </citation>
    <scope>NUCLEOTIDE SEQUENCE</scope>
    <source>
        <tissue evidence="2">Leaf</tissue>
    </source>
</reference>